<name>A0A8T1VME1_9STRA</name>
<dbReference type="EMBL" id="JAGDFM010000206">
    <property type="protein sequence ID" value="KAG7382495.1"/>
    <property type="molecule type" value="Genomic_DNA"/>
</dbReference>
<dbReference type="OrthoDB" id="168419at2759"/>
<reference evidence="2" key="1">
    <citation type="submission" date="2021-02" db="EMBL/GenBank/DDBJ databases">
        <authorList>
            <person name="Palmer J.M."/>
        </authorList>
    </citation>
    <scope>NUCLEOTIDE SEQUENCE</scope>
    <source>
        <strain evidence="2">SCRP734</strain>
    </source>
</reference>
<feature type="region of interest" description="Disordered" evidence="1">
    <location>
        <begin position="201"/>
        <end position="496"/>
    </location>
</feature>
<evidence type="ECO:0000313" key="3">
    <source>
        <dbReference type="Proteomes" id="UP000694044"/>
    </source>
</evidence>
<dbReference type="AlphaFoldDB" id="A0A8T1VME1"/>
<evidence type="ECO:0000256" key="1">
    <source>
        <dbReference type="SAM" id="MobiDB-lite"/>
    </source>
</evidence>
<protein>
    <submittedName>
        <fullName evidence="2">Uncharacterized protein</fullName>
    </submittedName>
</protein>
<comment type="caution">
    <text evidence="2">The sequence shown here is derived from an EMBL/GenBank/DDBJ whole genome shotgun (WGS) entry which is preliminary data.</text>
</comment>
<gene>
    <name evidence="2" type="ORF">PHYPSEUDO_004830</name>
</gene>
<proteinExistence type="predicted"/>
<feature type="region of interest" description="Disordered" evidence="1">
    <location>
        <begin position="1"/>
        <end position="185"/>
    </location>
</feature>
<feature type="compositionally biased region" description="Basic and acidic residues" evidence="1">
    <location>
        <begin position="466"/>
        <end position="481"/>
    </location>
</feature>
<accession>A0A8T1VME1</accession>
<dbReference type="Proteomes" id="UP000694044">
    <property type="component" value="Unassembled WGS sequence"/>
</dbReference>
<feature type="compositionally biased region" description="Polar residues" evidence="1">
    <location>
        <begin position="277"/>
        <end position="293"/>
    </location>
</feature>
<sequence>MNRLLQHFVDSGGAPAARPPIAAPPQSSGGSHHAGNRGSYQRAAPGGPFYYQPPPHAQSGGLEEIPLTSQSTGAIYETVDLNADSGQQQQQLFTSTSQDRSFGYKVPTPPSSRESNRQHMYPQQKPPGSTGSISELFASGPPPARAGGSSGNPYRRQSKPMNDPFAASPAASNGGGGLGNATTPPKELFAASAANGAAMFGHSAPRNGGGVFEQAPQNDPFAKAPRSDENTNVFGNGASAHDPCAVRPPKAAGFEQGMQQQQQHQQPANPAADPFASSGSSPFDSLALSNSGHQRMASADSLFATPAPTINGEWAQPAPSALPRPPPARQAQAKELFASDAPSASSLFGGDAPSPFQMGYPTPPKPQTNAPALPPEPHVRAPPPPGKPQFNVPPSPEKPRPSVPPSPMKPPVAAPPSPMINASSPPMRPQVLVPASPVMRPEDHLTPAVGSMRLSTPTKSPLKSGLDARHMKFPTGKRDDDTMSNAPSVAPSRMSMLSTLDDSLKLSDMYKHMTSRLEGEKHDLLKVVASQAQEIAQMKTHIKSLELQLKKYRPQDA</sequence>
<feature type="compositionally biased region" description="Pro residues" evidence="1">
    <location>
        <begin position="361"/>
        <end position="418"/>
    </location>
</feature>
<feature type="compositionally biased region" description="Low complexity" evidence="1">
    <location>
        <begin position="256"/>
        <end position="266"/>
    </location>
</feature>
<organism evidence="2 3">
    <name type="scientific">Phytophthora pseudosyringae</name>
    <dbReference type="NCBI Taxonomy" id="221518"/>
    <lineage>
        <taxon>Eukaryota</taxon>
        <taxon>Sar</taxon>
        <taxon>Stramenopiles</taxon>
        <taxon>Oomycota</taxon>
        <taxon>Peronosporomycetes</taxon>
        <taxon>Peronosporales</taxon>
        <taxon>Peronosporaceae</taxon>
        <taxon>Phytophthora</taxon>
    </lineage>
</organism>
<keyword evidence="3" id="KW-1185">Reference proteome</keyword>
<evidence type="ECO:0000313" key="2">
    <source>
        <dbReference type="EMBL" id="KAG7382495.1"/>
    </source>
</evidence>